<dbReference type="RefSeq" id="WP_066731899.1">
    <property type="nucleotide sequence ID" value="NZ_JAJCIQ010000001.1"/>
</dbReference>
<protein>
    <submittedName>
        <fullName evidence="1">Uncharacterized protein</fullName>
    </submittedName>
</protein>
<evidence type="ECO:0000313" key="2">
    <source>
        <dbReference type="Proteomes" id="UP001299546"/>
    </source>
</evidence>
<reference evidence="1 2" key="1">
    <citation type="submission" date="2021-10" db="EMBL/GenBank/DDBJ databases">
        <title>Collection of gut derived symbiotic bacterial strains cultured from healthy donors.</title>
        <authorList>
            <person name="Lin H."/>
            <person name="Littmann E."/>
            <person name="Kohout C."/>
            <person name="Pamer E.G."/>
        </authorList>
    </citation>
    <scope>NUCLEOTIDE SEQUENCE [LARGE SCALE GENOMIC DNA]</scope>
    <source>
        <strain evidence="1 2">DFI.1.165</strain>
    </source>
</reference>
<name>A0ABS8DBY3_9FIRM</name>
<gene>
    <name evidence="1" type="ORF">LIZ65_01285</name>
</gene>
<organism evidence="1 2">
    <name type="scientific">Bariatricus massiliensis</name>
    <dbReference type="NCBI Taxonomy" id="1745713"/>
    <lineage>
        <taxon>Bacteria</taxon>
        <taxon>Bacillati</taxon>
        <taxon>Bacillota</taxon>
        <taxon>Clostridia</taxon>
        <taxon>Lachnospirales</taxon>
        <taxon>Lachnospiraceae</taxon>
        <taxon>Bariatricus</taxon>
    </lineage>
</organism>
<dbReference type="Proteomes" id="UP001299546">
    <property type="component" value="Unassembled WGS sequence"/>
</dbReference>
<evidence type="ECO:0000313" key="1">
    <source>
        <dbReference type="EMBL" id="MCB7385906.1"/>
    </source>
</evidence>
<proteinExistence type="predicted"/>
<dbReference type="EMBL" id="JAJCIS010000001">
    <property type="protein sequence ID" value="MCB7385906.1"/>
    <property type="molecule type" value="Genomic_DNA"/>
</dbReference>
<sequence>MRFYKYLYVSDSMVKRKKKTVKHLRSGKYPIGTYIIVLIEEGPNQLEFYNTALLKQKLLDDRRQFVVGLASGYDDAVYLVEEIVRDVFENTGDADIRAYIMKQEGREK</sequence>
<accession>A0ABS8DBY3</accession>
<keyword evidence="2" id="KW-1185">Reference proteome</keyword>
<comment type="caution">
    <text evidence="1">The sequence shown here is derived from an EMBL/GenBank/DDBJ whole genome shotgun (WGS) entry which is preliminary data.</text>
</comment>